<proteinExistence type="predicted"/>
<keyword evidence="2" id="KW-1185">Reference proteome</keyword>
<dbReference type="STRING" id="106370.Francci3_0886"/>
<dbReference type="Pfam" id="PF20137">
    <property type="entry name" value="BubE"/>
    <property type="match status" value="1"/>
</dbReference>
<evidence type="ECO:0000313" key="2">
    <source>
        <dbReference type="Proteomes" id="UP000001937"/>
    </source>
</evidence>
<dbReference type="AlphaFoldDB" id="Q2JEM2"/>
<accession>Q2JEM2</accession>
<protein>
    <submittedName>
        <fullName evidence="1">Uncharacterized protein</fullName>
    </submittedName>
</protein>
<name>Q2JEM2_FRACC</name>
<dbReference type="EMBL" id="CP000249">
    <property type="protein sequence ID" value="ABD10270.1"/>
    <property type="molecule type" value="Genomic_DNA"/>
</dbReference>
<dbReference type="eggNOG" id="ENOG5032SZZ">
    <property type="taxonomic scope" value="Bacteria"/>
</dbReference>
<organism evidence="1 2">
    <name type="scientific">Frankia casuarinae (strain DSM 45818 / CECT 9043 / HFP020203 / CcI3)</name>
    <dbReference type="NCBI Taxonomy" id="106370"/>
    <lineage>
        <taxon>Bacteria</taxon>
        <taxon>Bacillati</taxon>
        <taxon>Actinomycetota</taxon>
        <taxon>Actinomycetes</taxon>
        <taxon>Frankiales</taxon>
        <taxon>Frankiaceae</taxon>
        <taxon>Frankia</taxon>
    </lineage>
</organism>
<dbReference type="InterPro" id="IPR045384">
    <property type="entry name" value="DUF6527"/>
</dbReference>
<dbReference type="HOGENOM" id="CLU_136720_1_0_11"/>
<evidence type="ECO:0000313" key="1">
    <source>
        <dbReference type="EMBL" id="ABD10270.1"/>
    </source>
</evidence>
<dbReference type="Proteomes" id="UP000001937">
    <property type="component" value="Chromosome"/>
</dbReference>
<sequence length="142" mass="16285">MTRLDAVRHEFVECIPETLIQGVVYVSIAYATVAHSCCCGCGNVAYTPLAPGRWALTFDGRSISLDPSIGNWSFPCQSHYWIERNRVHWHAAWTAEKIQKGRARTLQMINKDIERTDGAKSATTAVQTRWRGWFARLRRRFK</sequence>
<dbReference type="KEGG" id="fra:Francci3_0886"/>
<gene>
    <name evidence="1" type="ordered locus">Francci3_0886</name>
</gene>
<dbReference type="PROSITE" id="PS50096">
    <property type="entry name" value="IQ"/>
    <property type="match status" value="1"/>
</dbReference>
<reference evidence="1 2" key="1">
    <citation type="journal article" date="2007" name="Genome Res.">
        <title>Genome characteristics of facultatively symbiotic Frankia sp. strains reflect host range and host plant biogeography.</title>
        <authorList>
            <person name="Normand P."/>
            <person name="Lapierre P."/>
            <person name="Tisa L.S."/>
            <person name="Gogarten J.P."/>
            <person name="Alloisio N."/>
            <person name="Bagnarol E."/>
            <person name="Bassi C.A."/>
            <person name="Berry A.M."/>
            <person name="Bickhart D.M."/>
            <person name="Choisne N."/>
            <person name="Couloux A."/>
            <person name="Cournoyer B."/>
            <person name="Cruveiller S."/>
            <person name="Daubin V."/>
            <person name="Demange N."/>
            <person name="Francino M.P."/>
            <person name="Goltsman E."/>
            <person name="Huang Y."/>
            <person name="Kopp O.R."/>
            <person name="Labarre L."/>
            <person name="Lapidus A."/>
            <person name="Lavire C."/>
            <person name="Marechal J."/>
            <person name="Martinez M."/>
            <person name="Mastronunzio J.E."/>
            <person name="Mullin B.C."/>
            <person name="Niemann J."/>
            <person name="Pujic P."/>
            <person name="Rawnsley T."/>
            <person name="Rouy Z."/>
            <person name="Schenowitz C."/>
            <person name="Sellstedt A."/>
            <person name="Tavares F."/>
            <person name="Tomkins J.P."/>
            <person name="Vallenet D."/>
            <person name="Valverde C."/>
            <person name="Wall L.G."/>
            <person name="Wang Y."/>
            <person name="Medigue C."/>
            <person name="Benson D.R."/>
        </authorList>
    </citation>
    <scope>NUCLEOTIDE SEQUENCE [LARGE SCALE GENOMIC DNA]</scope>
    <source>
        <strain evidence="2">DSM 45818 / CECT 9043 / CcI3</strain>
    </source>
</reference>